<dbReference type="InterPro" id="IPR050073">
    <property type="entry name" value="2-IPM_HCS-like"/>
</dbReference>
<sequence>MQLNILDCTLRDGGYYTNWDFSNSLVQNYIRTMADLPIDYIEIGYRNPTQSAYQGEFYYLPNSSLMSLYKIVNGGPKLAIMLDAKNCNPGDVPNLLNDCRDVVKLVRMAVNPAKIEDGIALAKAVKECGFDVALNLMYLSKAGDDYSFLSRFEDLENVVDYLYLVDSYGACYPQQVREAVKFAVDNLPQKIGFHGHDNISLAFANALAAIEAGVDIIDATVLGMGRGAGNLRTELIIAYFAQVFDKPIDLSSLADLLETFQTMKNHYGWGSELPYIVSGLADLPQKDVMEWLGKKRYSTSTVVQTLQGKQQNIFPNQTYPKLSDAAKNLDLQNFKTCVIVGGGSTAAEHSGAISEFVNKQQGLLIHSSLKNAEVYSKAKIPQILCLPGREAEKLKRLAAEDLHNQFKGYVLSSSPRMTSVVPRELSEKTFEVEPITQIRDNSQIALMQQDSPLGIGLSIAQALNIESVYLSGFDGYPGGNEVEQELAMEVQDILEYFTTSNINIRVRSLTPTRYDLQQHSVYALLRN</sequence>
<dbReference type="Pfam" id="PF00682">
    <property type="entry name" value="HMGL-like"/>
    <property type="match status" value="1"/>
</dbReference>
<dbReference type="InterPro" id="IPR000891">
    <property type="entry name" value="PYR_CT"/>
</dbReference>
<evidence type="ECO:0000256" key="1">
    <source>
        <dbReference type="ARBA" id="ARBA00023211"/>
    </source>
</evidence>
<protein>
    <recommendedName>
        <fullName evidence="2">Pyruvate carboxyltransferase domain-containing protein</fullName>
    </recommendedName>
</protein>
<dbReference type="GO" id="GO:0003852">
    <property type="term" value="F:2-isopropylmalate synthase activity"/>
    <property type="evidence" value="ECO:0007669"/>
    <property type="project" value="TreeGrafter"/>
</dbReference>
<dbReference type="GO" id="GO:0009098">
    <property type="term" value="P:L-leucine biosynthetic process"/>
    <property type="evidence" value="ECO:0007669"/>
    <property type="project" value="TreeGrafter"/>
</dbReference>
<dbReference type="InterPro" id="IPR013785">
    <property type="entry name" value="Aldolase_TIM"/>
</dbReference>
<dbReference type="SUPFAM" id="SSF51569">
    <property type="entry name" value="Aldolase"/>
    <property type="match status" value="1"/>
</dbReference>
<evidence type="ECO:0000313" key="4">
    <source>
        <dbReference type="Proteomes" id="UP000218418"/>
    </source>
</evidence>
<evidence type="ECO:0000313" key="3">
    <source>
        <dbReference type="EMBL" id="BAY87280.1"/>
    </source>
</evidence>
<name>A0A1Z4M1D9_9CYAN</name>
<dbReference type="PANTHER" id="PTHR10277">
    <property type="entry name" value="HOMOCITRATE SYNTHASE-RELATED"/>
    <property type="match status" value="1"/>
</dbReference>
<dbReference type="CDD" id="cd07944">
    <property type="entry name" value="DRE_TIM_HOA_like"/>
    <property type="match status" value="1"/>
</dbReference>
<dbReference type="Proteomes" id="UP000218418">
    <property type="component" value="Chromosome"/>
</dbReference>
<proteinExistence type="predicted"/>
<accession>A0A1Z4M1D9</accession>
<dbReference type="PROSITE" id="PS50991">
    <property type="entry name" value="PYR_CT"/>
    <property type="match status" value="1"/>
</dbReference>
<dbReference type="OrthoDB" id="9804858at2"/>
<keyword evidence="1" id="KW-0464">Manganese</keyword>
<dbReference type="EMBL" id="AP018227">
    <property type="protein sequence ID" value="BAY87280.1"/>
    <property type="molecule type" value="Genomic_DNA"/>
</dbReference>
<organism evidence="3 4">
    <name type="scientific">Calothrix parasitica NIES-267</name>
    <dbReference type="NCBI Taxonomy" id="1973488"/>
    <lineage>
        <taxon>Bacteria</taxon>
        <taxon>Bacillati</taxon>
        <taxon>Cyanobacteriota</taxon>
        <taxon>Cyanophyceae</taxon>
        <taxon>Nostocales</taxon>
        <taxon>Calotrichaceae</taxon>
        <taxon>Calothrix</taxon>
    </lineage>
</organism>
<dbReference type="AlphaFoldDB" id="A0A1Z4M1D9"/>
<dbReference type="Gene3D" id="3.20.20.70">
    <property type="entry name" value="Aldolase class I"/>
    <property type="match status" value="1"/>
</dbReference>
<gene>
    <name evidence="3" type="ORF">NIES267_68010</name>
</gene>
<evidence type="ECO:0000259" key="2">
    <source>
        <dbReference type="PROSITE" id="PS50991"/>
    </source>
</evidence>
<reference evidence="3 4" key="1">
    <citation type="submission" date="2017-06" db="EMBL/GenBank/DDBJ databases">
        <title>Genome sequencing of cyanobaciteial culture collection at National Institute for Environmental Studies (NIES).</title>
        <authorList>
            <person name="Hirose Y."/>
            <person name="Shimura Y."/>
            <person name="Fujisawa T."/>
            <person name="Nakamura Y."/>
            <person name="Kawachi M."/>
        </authorList>
    </citation>
    <scope>NUCLEOTIDE SEQUENCE [LARGE SCALE GENOMIC DNA]</scope>
    <source>
        <strain evidence="3 4">NIES-267</strain>
    </source>
</reference>
<feature type="domain" description="Pyruvate carboxyltransferase" evidence="2">
    <location>
        <begin position="3"/>
        <end position="254"/>
    </location>
</feature>
<keyword evidence="4" id="KW-1185">Reference proteome</keyword>
<dbReference type="PANTHER" id="PTHR10277:SF9">
    <property type="entry name" value="2-ISOPROPYLMALATE SYNTHASE 1, CHLOROPLASTIC-RELATED"/>
    <property type="match status" value="1"/>
</dbReference>